<organism evidence="3 4">
    <name type="scientific">Phytopseudomonas flavescens</name>
    <dbReference type="NCBI Taxonomy" id="29435"/>
    <lineage>
        <taxon>Bacteria</taxon>
        <taxon>Pseudomonadati</taxon>
        <taxon>Pseudomonadota</taxon>
        <taxon>Gammaproteobacteria</taxon>
        <taxon>Pseudomonadales</taxon>
        <taxon>Pseudomonadaceae</taxon>
        <taxon>Phytopseudomonas</taxon>
    </lineage>
</organism>
<feature type="domain" description="PhoD-like phosphatase metallophosphatase" evidence="1">
    <location>
        <begin position="150"/>
        <end position="493"/>
    </location>
</feature>
<dbReference type="InterPro" id="IPR032093">
    <property type="entry name" value="PhoD_N"/>
</dbReference>
<dbReference type="Pfam" id="PF16655">
    <property type="entry name" value="PhoD_N"/>
    <property type="match status" value="1"/>
</dbReference>
<dbReference type="InterPro" id="IPR006311">
    <property type="entry name" value="TAT_signal"/>
</dbReference>
<dbReference type="InterPro" id="IPR001345">
    <property type="entry name" value="PG/BPGM_mutase_AS"/>
</dbReference>
<evidence type="ECO:0000313" key="3">
    <source>
        <dbReference type="EMBL" id="SDH04349.1"/>
    </source>
</evidence>
<evidence type="ECO:0000259" key="1">
    <source>
        <dbReference type="Pfam" id="PF09423"/>
    </source>
</evidence>
<sequence length="525" mass="59514">MTDDSISRRSALRLLAGAAATPWLLRHGQALANVETPFTLGVASGDPWSDGFVIWTRLASAPLYPGSEERLPASMQVGWEVAEDAGFQRIVQRGYSAALRLRGHAVHVELRGLQPGREYWYRFSALGERSPEGRALTLPAPDAHAERLRLAVASCANWERGYFSAYRHMAEERPDLVLFLGDYIYEYSLPLDTPGLARHYNAAEATDLAGYRYRYALHHSDPDLQALHAAAPCMATWDDHEVQDDYSSEYSKDPRLGRVAFLRRRAAAYQAFLENLPLRQVPFDRNGNPLIYRSFTYGNLATMPLLDGRQYRSRQPCYQAPNYGKGHVEGVSCVDLKDPRRTLLGFEQERWLRERLTRSATSWNLIAQNLLVAPLRIDRPGQDEERYWSDSWDGYQAARLRLLESVRQSRVSNPVILSGDYHSFWANHLHLNPQDPSSPLVAAEFVGTSITSNGPGYESIQGILPDNPQIRFYDSRSRGYLSLDLQHERLDVRMQSISDRLDPQAKLATLKHFVVEKGSSRLRQA</sequence>
<feature type="domain" description="Phospholipase D N-terminal" evidence="2">
    <location>
        <begin position="40"/>
        <end position="137"/>
    </location>
</feature>
<dbReference type="InterPro" id="IPR029052">
    <property type="entry name" value="Metallo-depent_PP-like"/>
</dbReference>
<dbReference type="EMBL" id="FNDG01000002">
    <property type="protein sequence ID" value="SDH04349.1"/>
    <property type="molecule type" value="Genomic_DNA"/>
</dbReference>
<dbReference type="STRING" id="29435.SAMN05216588_102226"/>
<evidence type="ECO:0000259" key="2">
    <source>
        <dbReference type="Pfam" id="PF16655"/>
    </source>
</evidence>
<dbReference type="Gene3D" id="3.60.21.70">
    <property type="entry name" value="PhoD-like phosphatase"/>
    <property type="match status" value="1"/>
</dbReference>
<evidence type="ECO:0000313" key="4">
    <source>
        <dbReference type="Proteomes" id="UP000198606"/>
    </source>
</evidence>
<dbReference type="InterPro" id="IPR018946">
    <property type="entry name" value="PhoD-like_MPP"/>
</dbReference>
<dbReference type="Proteomes" id="UP000198606">
    <property type="component" value="Unassembled WGS sequence"/>
</dbReference>
<reference evidence="3 4" key="1">
    <citation type="submission" date="2016-10" db="EMBL/GenBank/DDBJ databases">
        <authorList>
            <person name="de Groot N.N."/>
        </authorList>
    </citation>
    <scope>NUCLEOTIDE SEQUENCE [LARGE SCALE GENOMIC DNA]</scope>
    <source>
        <strain evidence="3 4">LMG 18387</strain>
    </source>
</reference>
<dbReference type="CDD" id="cd07389">
    <property type="entry name" value="MPP_PhoD"/>
    <property type="match status" value="1"/>
</dbReference>
<dbReference type="Pfam" id="PF09423">
    <property type="entry name" value="PhoD"/>
    <property type="match status" value="1"/>
</dbReference>
<dbReference type="Gene3D" id="2.60.40.380">
    <property type="entry name" value="Purple acid phosphatase-like, N-terminal"/>
    <property type="match status" value="1"/>
</dbReference>
<dbReference type="InterPro" id="IPR038607">
    <property type="entry name" value="PhoD-like_sf"/>
</dbReference>
<protein>
    <submittedName>
        <fullName evidence="3">Alkaline phosphatase D</fullName>
    </submittedName>
</protein>
<dbReference type="PANTHER" id="PTHR43606">
    <property type="entry name" value="PHOSPHATASE, PUTATIVE (AFU_ORTHOLOGUE AFUA_6G08710)-RELATED"/>
    <property type="match status" value="1"/>
</dbReference>
<proteinExistence type="predicted"/>
<dbReference type="InterPro" id="IPR052900">
    <property type="entry name" value="Phospholipid_Metab_Enz"/>
</dbReference>
<dbReference type="PROSITE" id="PS00175">
    <property type="entry name" value="PG_MUTASE"/>
    <property type="match status" value="1"/>
</dbReference>
<dbReference type="GO" id="GO:0003824">
    <property type="term" value="F:catalytic activity"/>
    <property type="evidence" value="ECO:0007669"/>
    <property type="project" value="InterPro"/>
</dbReference>
<accession>A0A1G7Z6W4</accession>
<dbReference type="SUPFAM" id="SSF56300">
    <property type="entry name" value="Metallo-dependent phosphatases"/>
    <property type="match status" value="1"/>
</dbReference>
<dbReference type="PANTHER" id="PTHR43606:SF2">
    <property type="entry name" value="ALKALINE PHOSPHATASE FAMILY PROTEIN (AFU_ORTHOLOGUE AFUA_5G03860)"/>
    <property type="match status" value="1"/>
</dbReference>
<name>A0A1G7Z6W4_9GAMM</name>
<dbReference type="AlphaFoldDB" id="A0A1G7Z6W4"/>
<gene>
    <name evidence="3" type="ORF">SAMN05216588_102226</name>
</gene>
<dbReference type="PROSITE" id="PS51318">
    <property type="entry name" value="TAT"/>
    <property type="match status" value="1"/>
</dbReference>
<dbReference type="RefSeq" id="WP_084303291.1">
    <property type="nucleotide sequence ID" value="NZ_FNDG01000002.1"/>
</dbReference>